<dbReference type="InterPro" id="IPR016266">
    <property type="entry name" value="POLE2"/>
</dbReference>
<evidence type="ECO:0000256" key="2">
    <source>
        <dbReference type="ARBA" id="ARBA00009560"/>
    </source>
</evidence>
<comment type="function">
    <text evidence="6">Participates in DNA repair and in chromosomal DNA replication.</text>
</comment>
<name>A0A6G0WMD7_9STRA</name>
<evidence type="ECO:0000259" key="7">
    <source>
        <dbReference type="Pfam" id="PF04042"/>
    </source>
</evidence>
<comment type="caution">
    <text evidence="9">The sequence shown here is derived from an EMBL/GenBank/DDBJ whole genome shotgun (WGS) entry which is preliminary data.</text>
</comment>
<comment type="subcellular location">
    <subcellularLocation>
        <location evidence="1 6">Nucleus</location>
    </subcellularLocation>
</comment>
<evidence type="ECO:0000256" key="5">
    <source>
        <dbReference type="ARBA" id="ARBA00023242"/>
    </source>
</evidence>
<evidence type="ECO:0000256" key="3">
    <source>
        <dbReference type="ARBA" id="ARBA00022705"/>
    </source>
</evidence>
<evidence type="ECO:0000256" key="1">
    <source>
        <dbReference type="ARBA" id="ARBA00004123"/>
    </source>
</evidence>
<dbReference type="GO" id="GO:0003677">
    <property type="term" value="F:DNA binding"/>
    <property type="evidence" value="ECO:0007669"/>
    <property type="project" value="UniProtKB-UniRule"/>
</dbReference>
<dbReference type="Pfam" id="PF12213">
    <property type="entry name" value="Dpoe2NT"/>
    <property type="match status" value="1"/>
</dbReference>
<dbReference type="AlphaFoldDB" id="A0A6G0WMD7"/>
<dbReference type="PANTHER" id="PTHR12708:SF0">
    <property type="entry name" value="DNA POLYMERASE EPSILON SUBUNIT 2"/>
    <property type="match status" value="1"/>
</dbReference>
<dbReference type="GO" id="GO:0042276">
    <property type="term" value="P:error-prone translesion synthesis"/>
    <property type="evidence" value="ECO:0007669"/>
    <property type="project" value="TreeGrafter"/>
</dbReference>
<dbReference type="EMBL" id="VJMJ01000176">
    <property type="protein sequence ID" value="KAF0728501.1"/>
    <property type="molecule type" value="Genomic_DNA"/>
</dbReference>
<evidence type="ECO:0000313" key="9">
    <source>
        <dbReference type="EMBL" id="KAF0728501.1"/>
    </source>
</evidence>
<dbReference type="PANTHER" id="PTHR12708">
    <property type="entry name" value="DNA POLYMERASE EPSILON SUBUNIT B"/>
    <property type="match status" value="1"/>
</dbReference>
<accession>A0A6G0WMD7</accession>
<keyword evidence="10" id="KW-1185">Reference proteome</keyword>
<reference evidence="9 10" key="1">
    <citation type="submission" date="2019-07" db="EMBL/GenBank/DDBJ databases">
        <title>Genomics analysis of Aphanomyces spp. identifies a new class of oomycete effector associated with host adaptation.</title>
        <authorList>
            <person name="Gaulin E."/>
        </authorList>
    </citation>
    <scope>NUCLEOTIDE SEQUENCE [LARGE SCALE GENOMIC DNA]</scope>
    <source>
        <strain evidence="9 10">ATCC 201684</strain>
    </source>
</reference>
<comment type="similarity">
    <text evidence="2 6">Belongs to the DNA polymerase epsilon subunit B family.</text>
</comment>
<dbReference type="Gene3D" id="1.10.8.60">
    <property type="match status" value="1"/>
</dbReference>
<protein>
    <recommendedName>
        <fullName evidence="6">DNA polymerase epsilon subunit</fullName>
    </recommendedName>
    <alternativeName>
        <fullName evidence="6">DNA polymerase II subunit 2</fullName>
    </alternativeName>
</protein>
<evidence type="ECO:0000313" key="10">
    <source>
        <dbReference type="Proteomes" id="UP000481153"/>
    </source>
</evidence>
<dbReference type="InterPro" id="IPR024639">
    <property type="entry name" value="DNA_pol_e_bsu_N"/>
</dbReference>
<feature type="domain" description="DNA polymerase alpha/delta/epsilon subunit B" evidence="7">
    <location>
        <begin position="276"/>
        <end position="485"/>
    </location>
</feature>
<evidence type="ECO:0000259" key="8">
    <source>
        <dbReference type="Pfam" id="PF12213"/>
    </source>
</evidence>
<proteinExistence type="inferred from homology"/>
<evidence type="ECO:0000256" key="4">
    <source>
        <dbReference type="ARBA" id="ARBA00023125"/>
    </source>
</evidence>
<dbReference type="Proteomes" id="UP000481153">
    <property type="component" value="Unassembled WGS sequence"/>
</dbReference>
<dbReference type="GO" id="GO:0008622">
    <property type="term" value="C:epsilon DNA polymerase complex"/>
    <property type="evidence" value="ECO:0007669"/>
    <property type="project" value="UniProtKB-UniRule"/>
</dbReference>
<dbReference type="InterPro" id="IPR007185">
    <property type="entry name" value="DNA_pol_a/d/e_bsu"/>
</dbReference>
<organism evidence="9 10">
    <name type="scientific">Aphanomyces euteiches</name>
    <dbReference type="NCBI Taxonomy" id="100861"/>
    <lineage>
        <taxon>Eukaryota</taxon>
        <taxon>Sar</taxon>
        <taxon>Stramenopiles</taxon>
        <taxon>Oomycota</taxon>
        <taxon>Saprolegniomycetes</taxon>
        <taxon>Saprolegniales</taxon>
        <taxon>Verrucalvaceae</taxon>
        <taxon>Aphanomyces</taxon>
    </lineage>
</organism>
<dbReference type="GO" id="GO:0006261">
    <property type="term" value="P:DNA-templated DNA replication"/>
    <property type="evidence" value="ECO:0007669"/>
    <property type="project" value="InterPro"/>
</dbReference>
<sequence>MADGKQVFREFKLHGLTLHSDALKKLLAELSSQPGLHLEDVIFAIKNSIDRSKLKTTVVSQEALESALDTLLSVSRENDYESIQVFSAFEQPQLKYHPSTKTYEVSVDPTRKMHGTAKHRLNLFRDRFSSVERRVRRHKTFSKPVGGATAGSSDGYLDLSKIESLLGVTGTKRVLGMLGQDERKRVFLEDLTSRIFLDLTEAKCTNGLFGANCSVLVEGQVVDDIFHVETMGLPPPETRLDSLAVLGGVDPLGVEVSAMQREQIVEMEQNQELYSFVVLSDVHLDDAEVMKHLDILFSGYEPFRPTLFIFMGNFSSTPVGYGHGVEVMGIMDLKQNFDKLATMLLKYPDLVEHSKFVFVPGPSDPGAPDVLPRHPLPSVCTEDFLRRIPSAIMTTNPCRIRYFTKDLVIMRDDTQQKMSRSCLVPIAYDDENFDMPKHLVKTIIDEGHLCPMPLSIRPIHWAYDSAMHLFPLPNVLILADKTESFLVKYADVVVFHPGPFFVDYSFDLYRPLSNTVESSKIE</sequence>
<gene>
    <name evidence="9" type="ORF">Ae201684_013687</name>
</gene>
<dbReference type="VEuPathDB" id="FungiDB:AeMF1_010045"/>
<keyword evidence="3 6" id="KW-0235">DNA replication</keyword>
<feature type="domain" description="DNA polymerase epsilon subunit B N-terminal" evidence="8">
    <location>
        <begin position="5"/>
        <end position="69"/>
    </location>
</feature>
<evidence type="ECO:0000256" key="6">
    <source>
        <dbReference type="PIRNR" id="PIRNR000799"/>
    </source>
</evidence>
<dbReference type="Pfam" id="PF04042">
    <property type="entry name" value="DNA_pol_E_B"/>
    <property type="match status" value="1"/>
</dbReference>
<keyword evidence="4 6" id="KW-0238">DNA-binding</keyword>
<keyword evidence="5 6" id="KW-0539">Nucleus</keyword>
<dbReference type="PIRSF" id="PIRSF000799">
    <property type="entry name" value="DNA_pol_eps_2"/>
    <property type="match status" value="1"/>
</dbReference>